<feature type="domain" description="ATP-grasp" evidence="2">
    <location>
        <begin position="169"/>
        <end position="383"/>
    </location>
</feature>
<dbReference type="GO" id="GO:0046872">
    <property type="term" value="F:metal ion binding"/>
    <property type="evidence" value="ECO:0007669"/>
    <property type="project" value="InterPro"/>
</dbReference>
<evidence type="ECO:0000256" key="1">
    <source>
        <dbReference type="PROSITE-ProRule" id="PRU00409"/>
    </source>
</evidence>
<accession>A0A1J4RSD8</accession>
<dbReference type="Gene3D" id="3.30.470.20">
    <property type="entry name" value="ATP-grasp fold, B domain"/>
    <property type="match status" value="1"/>
</dbReference>
<dbReference type="PROSITE" id="PS50975">
    <property type="entry name" value="ATP_GRASP"/>
    <property type="match status" value="1"/>
</dbReference>
<keyword evidence="1" id="KW-0067">ATP-binding</keyword>
<evidence type="ECO:0000313" key="3">
    <source>
        <dbReference type="EMBL" id="OIN88814.1"/>
    </source>
</evidence>
<comment type="caution">
    <text evidence="3">The sequence shown here is derived from an EMBL/GenBank/DDBJ whole genome shotgun (WGS) entry which is preliminary data.</text>
</comment>
<reference evidence="3 4" key="1">
    <citation type="journal article" date="2016" name="Environ. Microbiol.">
        <title>Genomic resolution of a cold subsurface aquifer community provides metabolic insights for novel microbes adapted to high CO concentrations.</title>
        <authorList>
            <person name="Probst A.J."/>
            <person name="Castelle C.J."/>
            <person name="Singh A."/>
            <person name="Brown C.T."/>
            <person name="Anantharaman K."/>
            <person name="Sharon I."/>
            <person name="Hug L.A."/>
            <person name="Burstein D."/>
            <person name="Emerson J.B."/>
            <person name="Thomas B.C."/>
            <person name="Banfield J.F."/>
        </authorList>
    </citation>
    <scope>NUCLEOTIDE SEQUENCE [LARGE SCALE GENOMIC DNA]</scope>
    <source>
        <strain evidence="3">CG1_02_47_37</strain>
    </source>
</reference>
<gene>
    <name evidence="3" type="ORF">AUJ59_03290</name>
</gene>
<sequence>MEKNITVYLYNVVEDEWSFVNAYSDSVRLVEDIETMENTSDCFFLATAAAETEFIYISPKPIAAEFQTYVQSLLKGKTGQIITPDCKTHQLCLDLIEDKENFRRLITQLKSYQEVTLLSYSASPQFYQLKAALVQAGLSVRTPESPALDSAWTVNFFGSKSGIRQLAQQSAAAEPDLAMPDGLICVGRFDASRIAAHKYLKNKGVVIKTNKGSGGNGVLIFRENDLPDDYPACVAKLEAILNREEYWEMFPIVVEDLVNVNTAIDGGFPNVEFKIKQNGQLEMLFHGVLAVTDKGEYYGMDVNAEILPHRLKTRMLDTGYYIAERYAAAGYRGHFDVDMIAGKNGQLYVSETNTRNTGWTDTYKIVKKLIGSDFLNQVYVLNRDNFRLTKNRWTNLDNLLAALAPLLYLPQTRTGIIVNSENWLKNKYLLYTIIAPNKKTAYEYQEKMTALLSNGLPAHAGHHLTNSTPASC</sequence>
<dbReference type="InterPro" id="IPR011761">
    <property type="entry name" value="ATP-grasp"/>
</dbReference>
<name>A0A1J4RSD8_9BACT</name>
<dbReference type="Proteomes" id="UP000183144">
    <property type="component" value="Unassembled WGS sequence"/>
</dbReference>
<dbReference type="GO" id="GO:0005524">
    <property type="term" value="F:ATP binding"/>
    <property type="evidence" value="ECO:0007669"/>
    <property type="project" value="UniProtKB-UniRule"/>
</dbReference>
<dbReference type="AlphaFoldDB" id="A0A1J4RSD8"/>
<protein>
    <recommendedName>
        <fullName evidence="2">ATP-grasp domain-containing protein</fullName>
    </recommendedName>
</protein>
<evidence type="ECO:0000259" key="2">
    <source>
        <dbReference type="PROSITE" id="PS50975"/>
    </source>
</evidence>
<keyword evidence="1" id="KW-0547">Nucleotide-binding</keyword>
<dbReference type="STRING" id="1805034.AUJ59_03290"/>
<dbReference type="SUPFAM" id="SSF56059">
    <property type="entry name" value="Glutathione synthetase ATP-binding domain-like"/>
    <property type="match status" value="1"/>
</dbReference>
<evidence type="ECO:0000313" key="4">
    <source>
        <dbReference type="Proteomes" id="UP000183144"/>
    </source>
</evidence>
<proteinExistence type="predicted"/>
<dbReference type="EMBL" id="MNUI01000054">
    <property type="protein sequence ID" value="OIN88814.1"/>
    <property type="molecule type" value="Genomic_DNA"/>
</dbReference>
<organism evidence="3 4">
    <name type="scientific">Candidatus Beckwithbacteria bacterium CG1_02_47_37</name>
    <dbReference type="NCBI Taxonomy" id="1805034"/>
    <lineage>
        <taxon>Bacteria</taxon>
        <taxon>Candidatus Beckwithiibacteriota</taxon>
    </lineage>
</organism>